<feature type="domain" description="RING-type" evidence="10">
    <location>
        <begin position="852"/>
        <end position="1095"/>
    </location>
</feature>
<evidence type="ECO:0000256" key="9">
    <source>
        <dbReference type="SAM" id="MobiDB-lite"/>
    </source>
</evidence>
<accession>A0A4Y9ZF45</accession>
<evidence type="ECO:0000256" key="3">
    <source>
        <dbReference type="ARBA" id="ARBA00022679"/>
    </source>
</evidence>
<keyword evidence="8" id="KW-0862">Zinc</keyword>
<evidence type="ECO:0000256" key="7">
    <source>
        <dbReference type="ARBA" id="ARBA00022786"/>
    </source>
</evidence>
<keyword evidence="7" id="KW-0833">Ubl conjugation pathway</keyword>
<keyword evidence="3" id="KW-0808">Transferase</keyword>
<dbReference type="InterPro" id="IPR001841">
    <property type="entry name" value="Znf_RING"/>
</dbReference>
<protein>
    <recommendedName>
        <fullName evidence="2">RBR-type E3 ubiquitin transferase</fullName>
        <ecNumber evidence="2">2.3.2.31</ecNumber>
    </recommendedName>
</protein>
<dbReference type="InterPro" id="IPR031127">
    <property type="entry name" value="E3_UB_ligase_RBR"/>
</dbReference>
<dbReference type="InterPro" id="IPR044066">
    <property type="entry name" value="TRIAD_supradom"/>
</dbReference>
<evidence type="ECO:0000256" key="4">
    <source>
        <dbReference type="ARBA" id="ARBA00022723"/>
    </source>
</evidence>
<comment type="caution">
    <text evidence="11">The sequence shown here is derived from an EMBL/GenBank/DDBJ whole genome shotgun (WGS) entry which is preliminary data.</text>
</comment>
<dbReference type="EMBL" id="SEOQ01000010">
    <property type="protein sequence ID" value="TFY72607.1"/>
    <property type="molecule type" value="Genomic_DNA"/>
</dbReference>
<dbReference type="EC" id="2.3.2.31" evidence="2"/>
<feature type="domain" description="RING-type" evidence="10">
    <location>
        <begin position="183"/>
        <end position="424"/>
    </location>
</feature>
<dbReference type="SMART" id="SM00647">
    <property type="entry name" value="IBR"/>
    <property type="match status" value="4"/>
</dbReference>
<keyword evidence="4" id="KW-0479">Metal-binding</keyword>
<dbReference type="OrthoDB" id="9977870at2759"/>
<evidence type="ECO:0000256" key="6">
    <source>
        <dbReference type="ARBA" id="ARBA00022771"/>
    </source>
</evidence>
<dbReference type="CDD" id="cd22582">
    <property type="entry name" value="BRcat_RBR_unk"/>
    <property type="match status" value="2"/>
</dbReference>
<evidence type="ECO:0000256" key="2">
    <source>
        <dbReference type="ARBA" id="ARBA00012251"/>
    </source>
</evidence>
<evidence type="ECO:0000256" key="5">
    <source>
        <dbReference type="ARBA" id="ARBA00022737"/>
    </source>
</evidence>
<keyword evidence="6" id="KW-0863">Zinc-finger</keyword>
<dbReference type="GO" id="GO:0061630">
    <property type="term" value="F:ubiquitin protein ligase activity"/>
    <property type="evidence" value="ECO:0007669"/>
    <property type="project" value="UniProtKB-EC"/>
</dbReference>
<sequence length="1189" mass="132423">MMSMDDGASADALSQALIAQLLEEEMKDMTSARFAERLQLSEALQKPDGRGKQKEASPAPANDTVKDVEMDDFAYALQIIADDTRVSSDAYAQQVAAAEKKILLDAEFARKLQDTHDSGAKDLDDESMKDADGVLEKDVMDKIFASDPNSKGKGKDKGKAPSYEQMSDSHGHTSDSQDSASSPYEICGICLEPFQPTHTPSAATRSANSSNRVQFGLRLPCPGEHGYCISCMQSYIRSKLDPNDDRSASADAIVFPIPCPECRLADWPNGIQDPVAERVLEDKMVDLWHDQRLLDSMSHYYCPNPKCSVRVEVDEDQDDPQAECPACDSLLCVPCRALWHDEMTCEEYQKLPIEDRSPDDLLTLQTIKAENWRRCPKCSYIIELSMGCNHVTCRCKAEFCFKCGSMWDKENQRCTSDPACDLWDEDMLLEQQERRRLHDGGIAAPRVVAVAPAPPPPYNPVPEQNVQLADLDWINTRALCGRHVFTKLNVRQLRCQYCFLPVDSLRGLQMHLAVARHPLYACCGRLFRNEDNYNRHIRAGNKQKEHHLKGMCAAGLTGSRFRELDSFDQGYLTRRLSRVQKPRSTEHSPTWDFLRDVRAPLSPHEAKERQFATPPRQTLVHGYATMMSVDEDVDAQTQLLITQLLEEELKDVASAQFAEGLQLSETLQGPNGKGKQSSAVTASSFFQVDEPANDFAYALQLIANDARVSSDAAYAAQLQLDNDAIFMAGHHYAQQVAAAEQKILLDAEFARKLQDTHDSGAKDIDDLSMRDADGVLEKEVLDGIFASDPNSKGKGKLKDNGLTSSNEERLETQEHALANSGSPFQPADARSLSVLKQVCDVDKKEAGPAASPYHTCGICLEPFQSTYSPSAAAQSANSSDRVQFGLRLACPAKHGYCLSCVQHYIKSKLDPDGEGKGSSQAAVFPILCPECKAVDWPGGIPDSVAERVLEDEMVHLWHYQRLLDSIPHYYCPNPKCSVRVEVNEDPDDHQAECPACNSLLCVPCRSLWHDNMSCEDYQASALPIADRSPDDLLTLQAIKAENWRRCPNCAYIVELTMGCNHVTCRCRTEFCFKCGSLWDTQRGRCASDPACSLWDEDMLLEERERQRQHAIPQVGRAAPRVIRQVPALEDFERPAPILQNFAPPPPPYDPQPAQDVQLAELDWINNAGKPRAANVILFVLTVDIRRDSL</sequence>
<feature type="region of interest" description="Disordered" evidence="9">
    <location>
        <begin position="143"/>
        <end position="180"/>
    </location>
</feature>
<dbReference type="SUPFAM" id="SSF57850">
    <property type="entry name" value="RING/U-box"/>
    <property type="match status" value="6"/>
</dbReference>
<gene>
    <name evidence="11" type="ORF">EVG20_g401</name>
</gene>
<name>A0A4Y9ZF45_9AGAM</name>
<keyword evidence="5" id="KW-0677">Repeat</keyword>
<dbReference type="AlphaFoldDB" id="A0A4Y9ZF45"/>
<dbReference type="SMART" id="SM00184">
    <property type="entry name" value="RING"/>
    <property type="match status" value="2"/>
</dbReference>
<dbReference type="GO" id="GO:0008270">
    <property type="term" value="F:zinc ion binding"/>
    <property type="evidence" value="ECO:0007669"/>
    <property type="project" value="UniProtKB-KW"/>
</dbReference>
<dbReference type="PANTHER" id="PTHR11685">
    <property type="entry name" value="RBR FAMILY RING FINGER AND IBR DOMAIN-CONTAINING"/>
    <property type="match status" value="1"/>
</dbReference>
<dbReference type="Proteomes" id="UP000298327">
    <property type="component" value="Unassembled WGS sequence"/>
</dbReference>
<feature type="region of interest" description="Disordered" evidence="9">
    <location>
        <begin position="42"/>
        <end position="65"/>
    </location>
</feature>
<dbReference type="InterPro" id="IPR002867">
    <property type="entry name" value="IBR_dom"/>
</dbReference>
<proteinExistence type="predicted"/>
<evidence type="ECO:0000313" key="11">
    <source>
        <dbReference type="EMBL" id="TFY72607.1"/>
    </source>
</evidence>
<dbReference type="Pfam" id="PF01485">
    <property type="entry name" value="IBR"/>
    <property type="match status" value="4"/>
</dbReference>
<keyword evidence="12" id="KW-1185">Reference proteome</keyword>
<dbReference type="PROSITE" id="PS51873">
    <property type="entry name" value="TRIAD"/>
    <property type="match status" value="2"/>
</dbReference>
<dbReference type="STRING" id="205917.A0A4Y9ZF45"/>
<evidence type="ECO:0000256" key="1">
    <source>
        <dbReference type="ARBA" id="ARBA00001798"/>
    </source>
</evidence>
<evidence type="ECO:0000256" key="8">
    <source>
        <dbReference type="ARBA" id="ARBA00022833"/>
    </source>
</evidence>
<dbReference type="GO" id="GO:0016567">
    <property type="term" value="P:protein ubiquitination"/>
    <property type="evidence" value="ECO:0007669"/>
    <property type="project" value="InterPro"/>
</dbReference>
<feature type="compositionally biased region" description="Basic and acidic residues" evidence="9">
    <location>
        <begin position="45"/>
        <end position="55"/>
    </location>
</feature>
<evidence type="ECO:0000313" key="12">
    <source>
        <dbReference type="Proteomes" id="UP000298327"/>
    </source>
</evidence>
<comment type="catalytic activity">
    <reaction evidence="1">
        <text>[E2 ubiquitin-conjugating enzyme]-S-ubiquitinyl-L-cysteine + [acceptor protein]-L-lysine = [E2 ubiquitin-conjugating enzyme]-L-cysteine + [acceptor protein]-N(6)-ubiquitinyl-L-lysine.</text>
        <dbReference type="EC" id="2.3.2.31"/>
    </reaction>
</comment>
<evidence type="ECO:0000259" key="10">
    <source>
        <dbReference type="PROSITE" id="PS51873"/>
    </source>
</evidence>
<dbReference type="Gene3D" id="1.20.120.1750">
    <property type="match status" value="2"/>
</dbReference>
<organism evidence="11 12">
    <name type="scientific">Dentipellis fragilis</name>
    <dbReference type="NCBI Taxonomy" id="205917"/>
    <lineage>
        <taxon>Eukaryota</taxon>
        <taxon>Fungi</taxon>
        <taxon>Dikarya</taxon>
        <taxon>Basidiomycota</taxon>
        <taxon>Agaricomycotina</taxon>
        <taxon>Agaricomycetes</taxon>
        <taxon>Russulales</taxon>
        <taxon>Hericiaceae</taxon>
        <taxon>Dentipellis</taxon>
    </lineage>
</organism>
<dbReference type="CDD" id="cd22584">
    <property type="entry name" value="Rcat_RBR_unk"/>
    <property type="match status" value="2"/>
</dbReference>
<reference evidence="11 12" key="1">
    <citation type="submission" date="2019-02" db="EMBL/GenBank/DDBJ databases">
        <title>Genome sequencing of the rare red list fungi Dentipellis fragilis.</title>
        <authorList>
            <person name="Buettner E."/>
            <person name="Kellner H."/>
        </authorList>
    </citation>
    <scope>NUCLEOTIDE SEQUENCE [LARGE SCALE GENOMIC DNA]</scope>
    <source>
        <strain evidence="11 12">DSM 105465</strain>
    </source>
</reference>